<dbReference type="InterPro" id="IPR001604">
    <property type="entry name" value="Endo_G_ENPP1-like_dom"/>
</dbReference>
<organism evidence="4 5">
    <name type="scientific">Streptococcus moroccensis</name>
    <dbReference type="NCBI Taxonomy" id="1451356"/>
    <lineage>
        <taxon>Bacteria</taxon>
        <taxon>Bacillati</taxon>
        <taxon>Bacillota</taxon>
        <taxon>Bacilli</taxon>
        <taxon>Lactobacillales</taxon>
        <taxon>Streptococcaceae</taxon>
        <taxon>Streptococcus</taxon>
    </lineage>
</organism>
<evidence type="ECO:0000313" key="5">
    <source>
        <dbReference type="Proteomes" id="UP001223079"/>
    </source>
</evidence>
<name>A0ABT9YT72_9STRE</name>
<dbReference type="InterPro" id="IPR044927">
    <property type="entry name" value="Endonuclea_NS_2"/>
</dbReference>
<gene>
    <name evidence="4" type="ORF">J2S23_001753</name>
</gene>
<comment type="caution">
    <text evidence="4">The sequence shown here is derived from an EMBL/GenBank/DDBJ whole genome shotgun (WGS) entry which is preliminary data.</text>
</comment>
<dbReference type="Proteomes" id="UP001223079">
    <property type="component" value="Unassembled WGS sequence"/>
</dbReference>
<evidence type="ECO:0000313" key="4">
    <source>
        <dbReference type="EMBL" id="MDQ0223178.1"/>
    </source>
</evidence>
<feature type="transmembrane region" description="Helical" evidence="2">
    <location>
        <begin position="21"/>
        <end position="40"/>
    </location>
</feature>
<dbReference type="Gene3D" id="3.40.570.10">
    <property type="entry name" value="Extracellular Endonuclease, subunit A"/>
    <property type="match status" value="1"/>
</dbReference>
<dbReference type="InterPro" id="IPR044929">
    <property type="entry name" value="DNA/RNA_non-sp_Endonuclease_sf"/>
</dbReference>
<dbReference type="Pfam" id="PF13930">
    <property type="entry name" value="Endonuclea_NS_2"/>
    <property type="match status" value="1"/>
</dbReference>
<keyword evidence="5" id="KW-1185">Reference proteome</keyword>
<dbReference type="SMART" id="SM00892">
    <property type="entry name" value="Endonuclease_NS"/>
    <property type="match status" value="1"/>
</dbReference>
<feature type="region of interest" description="Disordered" evidence="1">
    <location>
        <begin position="254"/>
        <end position="273"/>
    </location>
</feature>
<sequence length="332" mass="37618">MLKGKHSFIVSKEMATTMKKFLFFILFIFSLILTNITVIANQNNIDYNTLNLLTFNGEKQTVLGEFDTLGRATSAHIQLQDKDEPKKQREPKIKYNPVGWHNYKMTYGNKGKKAWLFNRAHLIGYQFSGLTDEGRNLVQLTAWSNSGQYKGTNDKNIEGMLYYEKRLDSWLANHPHFWLDYKVSPIYFGDELIPRQVVLQYVGLDESGNLISINLGSSKESVDSYGITTVVLDNYSKNAIIDYLKGTAVPSLVPTEEKSHSSSSSSSIIESHSVENTPATQLVPVVYIARNGNADVYWYSKDNMPANTNFSRVIEMTEEAALNLGKRHTTKE</sequence>
<protein>
    <submittedName>
        <fullName evidence="4">DNA-entry nuclease</fullName>
    </submittedName>
</protein>
<keyword evidence="2" id="KW-1133">Transmembrane helix</keyword>
<proteinExistence type="predicted"/>
<reference evidence="4 5" key="1">
    <citation type="submission" date="2023-07" db="EMBL/GenBank/DDBJ databases">
        <title>Genomic Encyclopedia of Type Strains, Phase IV (KMG-IV): sequencing the most valuable type-strain genomes for metagenomic binning, comparative biology and taxonomic classification.</title>
        <authorList>
            <person name="Goeker M."/>
        </authorList>
    </citation>
    <scope>NUCLEOTIDE SEQUENCE [LARGE SCALE GENOMIC DNA]</scope>
    <source>
        <strain evidence="4 5">DSM 105143</strain>
    </source>
</reference>
<keyword evidence="2" id="KW-0812">Transmembrane</keyword>
<evidence type="ECO:0000256" key="2">
    <source>
        <dbReference type="SAM" id="Phobius"/>
    </source>
</evidence>
<feature type="domain" description="DNA/RNA non-specific endonuclease/pyrophosphatase/phosphodiesterase" evidence="3">
    <location>
        <begin position="55"/>
        <end position="250"/>
    </location>
</feature>
<dbReference type="EMBL" id="JAUSTM010000019">
    <property type="protein sequence ID" value="MDQ0223178.1"/>
    <property type="molecule type" value="Genomic_DNA"/>
</dbReference>
<keyword evidence="2" id="KW-0472">Membrane</keyword>
<evidence type="ECO:0000259" key="3">
    <source>
        <dbReference type="SMART" id="SM00892"/>
    </source>
</evidence>
<evidence type="ECO:0000256" key="1">
    <source>
        <dbReference type="SAM" id="MobiDB-lite"/>
    </source>
</evidence>
<accession>A0ABT9YT72</accession>
<feature type="compositionally biased region" description="Low complexity" evidence="1">
    <location>
        <begin position="261"/>
        <end position="271"/>
    </location>
</feature>